<gene>
    <name evidence="1" type="ORF">G6011_11037</name>
</gene>
<sequence>MHYDSDEAVKNVPDLSVPCFANATFVRVDFASEAAARYFRVLSGAELDNRYVRAHIEHEQFCPMAFAVKNDIRHLVMTIDESAGAIFPDISIELYLEPGMQWILVFYQALGPMKPVFMKLREADIDIKVMGYDFFSATEDDDIGIFSEQLNRYLTAGGPEE</sequence>
<evidence type="ECO:0000313" key="1">
    <source>
        <dbReference type="EMBL" id="KAG9192303.1"/>
    </source>
</evidence>
<evidence type="ECO:0000313" key="2">
    <source>
        <dbReference type="Proteomes" id="UP001199106"/>
    </source>
</evidence>
<organism evidence="1 2">
    <name type="scientific">Alternaria panax</name>
    <dbReference type="NCBI Taxonomy" id="48097"/>
    <lineage>
        <taxon>Eukaryota</taxon>
        <taxon>Fungi</taxon>
        <taxon>Dikarya</taxon>
        <taxon>Ascomycota</taxon>
        <taxon>Pezizomycotina</taxon>
        <taxon>Dothideomycetes</taxon>
        <taxon>Pleosporomycetidae</taxon>
        <taxon>Pleosporales</taxon>
        <taxon>Pleosporineae</taxon>
        <taxon>Pleosporaceae</taxon>
        <taxon>Alternaria</taxon>
        <taxon>Alternaria sect. Panax</taxon>
    </lineage>
</organism>
<proteinExistence type="predicted"/>
<dbReference type="AlphaFoldDB" id="A0AAD4ICT6"/>
<accession>A0AAD4ICT6</accession>
<reference evidence="1" key="1">
    <citation type="submission" date="2021-07" db="EMBL/GenBank/DDBJ databases">
        <title>Genome Resource of American Ginseng Black Spot Pathogen Alternaria panax.</title>
        <authorList>
            <person name="Qiu C."/>
            <person name="Wang W."/>
            <person name="Liu Z."/>
        </authorList>
    </citation>
    <scope>NUCLEOTIDE SEQUENCE</scope>
    <source>
        <strain evidence="1">BNCC115425</strain>
    </source>
</reference>
<keyword evidence="2" id="KW-1185">Reference proteome</keyword>
<protein>
    <submittedName>
        <fullName evidence="1">Uncharacterized protein</fullName>
    </submittedName>
</protein>
<name>A0AAD4ICT6_9PLEO</name>
<dbReference type="EMBL" id="JAANER010000003">
    <property type="protein sequence ID" value="KAG9192303.1"/>
    <property type="molecule type" value="Genomic_DNA"/>
</dbReference>
<dbReference type="Proteomes" id="UP001199106">
    <property type="component" value="Unassembled WGS sequence"/>
</dbReference>
<comment type="caution">
    <text evidence="1">The sequence shown here is derived from an EMBL/GenBank/DDBJ whole genome shotgun (WGS) entry which is preliminary data.</text>
</comment>